<gene>
    <name evidence="2" type="ORF">Lalb_Chr05g0221911</name>
</gene>
<evidence type="ECO:0000313" key="2">
    <source>
        <dbReference type="EMBL" id="KAE9613863.1"/>
    </source>
</evidence>
<proteinExistence type="predicted"/>
<protein>
    <submittedName>
        <fullName evidence="2">Uncharacterized protein</fullName>
    </submittedName>
</protein>
<feature type="transmembrane region" description="Helical" evidence="1">
    <location>
        <begin position="24"/>
        <end position="48"/>
    </location>
</feature>
<keyword evidence="1" id="KW-0812">Transmembrane</keyword>
<keyword evidence="1" id="KW-0472">Membrane</keyword>
<name>A0A6A4QJF4_LUPAL</name>
<organism evidence="2 3">
    <name type="scientific">Lupinus albus</name>
    <name type="common">White lupine</name>
    <name type="synonym">Lupinus termis</name>
    <dbReference type="NCBI Taxonomy" id="3870"/>
    <lineage>
        <taxon>Eukaryota</taxon>
        <taxon>Viridiplantae</taxon>
        <taxon>Streptophyta</taxon>
        <taxon>Embryophyta</taxon>
        <taxon>Tracheophyta</taxon>
        <taxon>Spermatophyta</taxon>
        <taxon>Magnoliopsida</taxon>
        <taxon>eudicotyledons</taxon>
        <taxon>Gunneridae</taxon>
        <taxon>Pentapetalae</taxon>
        <taxon>rosids</taxon>
        <taxon>fabids</taxon>
        <taxon>Fabales</taxon>
        <taxon>Fabaceae</taxon>
        <taxon>Papilionoideae</taxon>
        <taxon>50 kb inversion clade</taxon>
        <taxon>genistoids sensu lato</taxon>
        <taxon>core genistoids</taxon>
        <taxon>Genisteae</taxon>
        <taxon>Lupinus</taxon>
    </lineage>
</organism>
<sequence>MPPFMFYLPQIQIMFYWSRKDQQYPYSLVLHLNLINLPTYHLIFFFFVHRG</sequence>
<accession>A0A6A4QJF4</accession>
<reference evidence="3" key="1">
    <citation type="journal article" date="2020" name="Nat. Commun.">
        <title>Genome sequence of the cluster root forming white lupin.</title>
        <authorList>
            <person name="Hufnagel B."/>
            <person name="Marques A."/>
            <person name="Soriano A."/>
            <person name="Marques L."/>
            <person name="Divol F."/>
            <person name="Doumas P."/>
            <person name="Sallet E."/>
            <person name="Mancinotti D."/>
            <person name="Carrere S."/>
            <person name="Marande W."/>
            <person name="Arribat S."/>
            <person name="Keller J."/>
            <person name="Huneau C."/>
            <person name="Blein T."/>
            <person name="Aime D."/>
            <person name="Laguerre M."/>
            <person name="Taylor J."/>
            <person name="Schubert V."/>
            <person name="Nelson M."/>
            <person name="Geu-Flores F."/>
            <person name="Crespi M."/>
            <person name="Gallardo-Guerrero K."/>
            <person name="Delaux P.-M."/>
            <person name="Salse J."/>
            <person name="Berges H."/>
            <person name="Guyot R."/>
            <person name="Gouzy J."/>
            <person name="Peret B."/>
        </authorList>
    </citation>
    <scope>NUCLEOTIDE SEQUENCE [LARGE SCALE GENOMIC DNA]</scope>
    <source>
        <strain evidence="3">cv. Amiga</strain>
    </source>
</reference>
<comment type="caution">
    <text evidence="2">The sequence shown here is derived from an EMBL/GenBank/DDBJ whole genome shotgun (WGS) entry which is preliminary data.</text>
</comment>
<keyword evidence="3" id="KW-1185">Reference proteome</keyword>
<dbReference type="Proteomes" id="UP000447434">
    <property type="component" value="Chromosome 5"/>
</dbReference>
<keyword evidence="1" id="KW-1133">Transmembrane helix</keyword>
<evidence type="ECO:0000313" key="3">
    <source>
        <dbReference type="Proteomes" id="UP000447434"/>
    </source>
</evidence>
<dbReference type="EMBL" id="WOCE01000005">
    <property type="protein sequence ID" value="KAE9613863.1"/>
    <property type="molecule type" value="Genomic_DNA"/>
</dbReference>
<evidence type="ECO:0000256" key="1">
    <source>
        <dbReference type="SAM" id="Phobius"/>
    </source>
</evidence>
<dbReference type="AlphaFoldDB" id="A0A6A4QJF4"/>